<comment type="caution">
    <text evidence="1">The sequence shown here is derived from an EMBL/GenBank/DDBJ whole genome shotgun (WGS) entry which is preliminary data.</text>
</comment>
<sequence>MLDLAVAAPWTLSVVARREGQYLGQPTTVLFQDGKTLLTAYPDGHGQGKLLLSRSHNGGNTWCPVEVDVATVPEVPTLYKLPLPGGRERVLLVTCQVAKGILEWMWSDDQGNSWSPRKQWRLEGTRGAIVALASLWPLAQRDRFRGIFHDFNFDNFTVELELVADPTAPGGFDCRFSQLTPIPFASEGGRLRARAAGLCEAGAVVSPDGASMALLFRPQNKKTNAMISFSRDRGSTWSDPVELPGSLTGERHTARYAPDGRLVICFRDYSPLNPTNPSHGDWVAWVGTWDDLVQSREGYCRIRLHRNFGNSTNANIGDCGYTGLEVLPNGCIVAISYGHWEVQPGSKHPNHPGGRGKPPYLLQARFTLTEIDQWLQVDKNLLMPLSERRSLS</sequence>
<evidence type="ECO:0000313" key="2">
    <source>
        <dbReference type="Proteomes" id="UP000520814"/>
    </source>
</evidence>
<dbReference type="Proteomes" id="UP000520814">
    <property type="component" value="Unassembled WGS sequence"/>
</dbReference>
<name>A0A7W9SQU7_ARMRO</name>
<accession>A0A7W9SQU7</accession>
<reference evidence="1 2" key="1">
    <citation type="submission" date="2020-08" db="EMBL/GenBank/DDBJ databases">
        <title>Genomic Encyclopedia of Type Strains, Phase IV (KMG-IV): sequencing the most valuable type-strain genomes for metagenomic binning, comparative biology and taxonomic classification.</title>
        <authorList>
            <person name="Goeker M."/>
        </authorList>
    </citation>
    <scope>NUCLEOTIDE SEQUENCE [LARGE SCALE GENOMIC DNA]</scope>
    <source>
        <strain evidence="1 2">DSM 23562</strain>
    </source>
</reference>
<evidence type="ECO:0000313" key="1">
    <source>
        <dbReference type="EMBL" id="MBB6050770.1"/>
    </source>
</evidence>
<dbReference type="RefSeq" id="WP_184196334.1">
    <property type="nucleotide sequence ID" value="NZ_JACHGW010000002.1"/>
</dbReference>
<proteinExistence type="predicted"/>
<protein>
    <recommendedName>
        <fullName evidence="3">Exo-alpha-sialidase</fullName>
    </recommendedName>
</protein>
<dbReference type="EMBL" id="JACHGW010000002">
    <property type="protein sequence ID" value="MBB6050770.1"/>
    <property type="molecule type" value="Genomic_DNA"/>
</dbReference>
<dbReference type="InterPro" id="IPR036278">
    <property type="entry name" value="Sialidase_sf"/>
</dbReference>
<evidence type="ECO:0008006" key="3">
    <source>
        <dbReference type="Google" id="ProtNLM"/>
    </source>
</evidence>
<keyword evidence="2" id="KW-1185">Reference proteome</keyword>
<dbReference type="SUPFAM" id="SSF50939">
    <property type="entry name" value="Sialidases"/>
    <property type="match status" value="1"/>
</dbReference>
<dbReference type="CDD" id="cd15482">
    <property type="entry name" value="Sialidase_non-viral"/>
    <property type="match status" value="1"/>
</dbReference>
<gene>
    <name evidence="1" type="ORF">HNQ39_002561</name>
</gene>
<organism evidence="1 2">
    <name type="scientific">Armatimonas rosea</name>
    <dbReference type="NCBI Taxonomy" id="685828"/>
    <lineage>
        <taxon>Bacteria</taxon>
        <taxon>Bacillati</taxon>
        <taxon>Armatimonadota</taxon>
        <taxon>Armatimonadia</taxon>
        <taxon>Armatimonadales</taxon>
        <taxon>Armatimonadaceae</taxon>
        <taxon>Armatimonas</taxon>
    </lineage>
</organism>
<dbReference type="Gene3D" id="2.120.10.10">
    <property type="match status" value="2"/>
</dbReference>
<dbReference type="AlphaFoldDB" id="A0A7W9SQU7"/>